<comment type="caution">
    <text evidence="3">The sequence shown here is derived from an EMBL/GenBank/DDBJ whole genome shotgun (WGS) entry which is preliminary data.</text>
</comment>
<feature type="domain" description="EF-hand" evidence="2">
    <location>
        <begin position="61"/>
        <end position="96"/>
    </location>
</feature>
<sequence length="152" mass="15576">MISSIGGSGGRPDFSRIQAQMQQKSAQAFSKADGDGSGSLNVDEFRSMVKNSPMAKMGGSAQTDKASEVFGKLDADGDGALTQTELKGGMSKLQEKMSTQMFARMNPGRGESGTGQGAPDVLKQLGALLQALSQDGPGRAASSLQASISLSA</sequence>
<proteinExistence type="predicted"/>
<feature type="compositionally biased region" description="Gly residues" evidence="1">
    <location>
        <begin position="1"/>
        <end position="10"/>
    </location>
</feature>
<dbReference type="OrthoDB" id="5470953at2"/>
<dbReference type="GO" id="GO:0005509">
    <property type="term" value="F:calcium ion binding"/>
    <property type="evidence" value="ECO:0007669"/>
    <property type="project" value="InterPro"/>
</dbReference>
<dbReference type="InterPro" id="IPR011992">
    <property type="entry name" value="EF-hand-dom_pair"/>
</dbReference>
<evidence type="ECO:0000256" key="1">
    <source>
        <dbReference type="SAM" id="MobiDB-lite"/>
    </source>
</evidence>
<dbReference type="SUPFAM" id="SSF47473">
    <property type="entry name" value="EF-hand"/>
    <property type="match status" value="1"/>
</dbReference>
<evidence type="ECO:0000259" key="2">
    <source>
        <dbReference type="PROSITE" id="PS50222"/>
    </source>
</evidence>
<dbReference type="PROSITE" id="PS50222">
    <property type="entry name" value="EF_HAND_2"/>
    <property type="match status" value="2"/>
</dbReference>
<dbReference type="Pfam" id="PF13499">
    <property type="entry name" value="EF-hand_7"/>
    <property type="match status" value="1"/>
</dbReference>
<name>A0A840S633_9BURK</name>
<dbReference type="SMART" id="SM00054">
    <property type="entry name" value="EFh"/>
    <property type="match status" value="2"/>
</dbReference>
<gene>
    <name evidence="3" type="ORF">HNQ51_002361</name>
</gene>
<feature type="domain" description="EF-hand" evidence="2">
    <location>
        <begin position="20"/>
        <end position="55"/>
    </location>
</feature>
<evidence type="ECO:0000313" key="4">
    <source>
        <dbReference type="Proteomes" id="UP000554837"/>
    </source>
</evidence>
<dbReference type="InterPro" id="IPR002048">
    <property type="entry name" value="EF_hand_dom"/>
</dbReference>
<accession>A0A840S633</accession>
<reference evidence="3 4" key="1">
    <citation type="submission" date="2020-08" db="EMBL/GenBank/DDBJ databases">
        <title>Genomic Encyclopedia of Type Strains, Phase IV (KMG-IV): sequencing the most valuable type-strain genomes for metagenomic binning, comparative biology and taxonomic classification.</title>
        <authorList>
            <person name="Goeker M."/>
        </authorList>
    </citation>
    <scope>NUCLEOTIDE SEQUENCE [LARGE SCALE GENOMIC DNA]</scope>
    <source>
        <strain evidence="3 4">DSM 23958</strain>
    </source>
</reference>
<feature type="region of interest" description="Disordered" evidence="1">
    <location>
        <begin position="1"/>
        <end position="42"/>
    </location>
</feature>
<protein>
    <submittedName>
        <fullName evidence="3">Ca2+-binding EF-hand superfamily protein</fullName>
    </submittedName>
</protein>
<dbReference type="PROSITE" id="PS00018">
    <property type="entry name" value="EF_HAND_1"/>
    <property type="match status" value="2"/>
</dbReference>
<keyword evidence="4" id="KW-1185">Reference proteome</keyword>
<dbReference type="InterPro" id="IPR018247">
    <property type="entry name" value="EF_Hand_1_Ca_BS"/>
</dbReference>
<dbReference type="RefSeq" id="WP_138854936.1">
    <property type="nucleotide sequence ID" value="NZ_CP040709.1"/>
</dbReference>
<dbReference type="EMBL" id="JACHHO010000003">
    <property type="protein sequence ID" value="MBB5205042.1"/>
    <property type="molecule type" value="Genomic_DNA"/>
</dbReference>
<dbReference type="AlphaFoldDB" id="A0A840S633"/>
<feature type="compositionally biased region" description="Polar residues" evidence="1">
    <location>
        <begin position="17"/>
        <end position="28"/>
    </location>
</feature>
<dbReference type="Proteomes" id="UP000554837">
    <property type="component" value="Unassembled WGS sequence"/>
</dbReference>
<dbReference type="Gene3D" id="1.10.238.10">
    <property type="entry name" value="EF-hand"/>
    <property type="match status" value="1"/>
</dbReference>
<evidence type="ECO:0000313" key="3">
    <source>
        <dbReference type="EMBL" id="MBB5205042.1"/>
    </source>
</evidence>
<organism evidence="3 4">
    <name type="scientific">Inhella inkyongensis</name>
    <dbReference type="NCBI Taxonomy" id="392593"/>
    <lineage>
        <taxon>Bacteria</taxon>
        <taxon>Pseudomonadati</taxon>
        <taxon>Pseudomonadota</taxon>
        <taxon>Betaproteobacteria</taxon>
        <taxon>Burkholderiales</taxon>
        <taxon>Sphaerotilaceae</taxon>
        <taxon>Inhella</taxon>
    </lineage>
</organism>